<feature type="domain" description="ABC transporter" evidence="5">
    <location>
        <begin position="8"/>
        <end position="239"/>
    </location>
</feature>
<dbReference type="Proteomes" id="UP000650524">
    <property type="component" value="Unassembled WGS sequence"/>
</dbReference>
<evidence type="ECO:0000256" key="2">
    <source>
        <dbReference type="ARBA" id="ARBA00022448"/>
    </source>
</evidence>
<organism evidence="6 7">
    <name type="scientific">Candidatus Desulfacyla euxinica</name>
    <dbReference type="NCBI Taxonomy" id="2841693"/>
    <lineage>
        <taxon>Bacteria</taxon>
        <taxon>Deltaproteobacteria</taxon>
        <taxon>Candidatus Desulfacyla</taxon>
    </lineage>
</organism>
<keyword evidence="4 6" id="KW-0067">ATP-binding</keyword>
<evidence type="ECO:0000256" key="1">
    <source>
        <dbReference type="ARBA" id="ARBA00005417"/>
    </source>
</evidence>
<dbReference type="SUPFAM" id="SSF52540">
    <property type="entry name" value="P-loop containing nucleoside triphosphate hydrolases"/>
    <property type="match status" value="1"/>
</dbReference>
<dbReference type="GO" id="GO:0016887">
    <property type="term" value="F:ATP hydrolysis activity"/>
    <property type="evidence" value="ECO:0007669"/>
    <property type="project" value="InterPro"/>
</dbReference>
<dbReference type="PANTHER" id="PTHR43553:SF24">
    <property type="entry name" value="ENERGY-COUPLING FACTOR TRANSPORTER ATP-BINDING PROTEIN ECFA1"/>
    <property type="match status" value="1"/>
</dbReference>
<proteinExistence type="inferred from homology"/>
<dbReference type="AlphaFoldDB" id="A0A8J6MZ91"/>
<comment type="similarity">
    <text evidence="1">Belongs to the ABC transporter superfamily.</text>
</comment>
<evidence type="ECO:0000313" key="6">
    <source>
        <dbReference type="EMBL" id="MBC8177041.1"/>
    </source>
</evidence>
<evidence type="ECO:0000259" key="5">
    <source>
        <dbReference type="PROSITE" id="PS50893"/>
    </source>
</evidence>
<dbReference type="EMBL" id="JACNJD010000183">
    <property type="protein sequence ID" value="MBC8177041.1"/>
    <property type="molecule type" value="Genomic_DNA"/>
</dbReference>
<dbReference type="SMART" id="SM00382">
    <property type="entry name" value="AAA"/>
    <property type="match status" value="1"/>
</dbReference>
<dbReference type="InterPro" id="IPR003439">
    <property type="entry name" value="ABC_transporter-like_ATP-bd"/>
</dbReference>
<dbReference type="GO" id="GO:0043190">
    <property type="term" value="C:ATP-binding cassette (ABC) transporter complex"/>
    <property type="evidence" value="ECO:0007669"/>
    <property type="project" value="TreeGrafter"/>
</dbReference>
<dbReference type="InterPro" id="IPR015856">
    <property type="entry name" value="ABC_transpr_CbiO/EcfA_su"/>
</dbReference>
<dbReference type="PANTHER" id="PTHR43553">
    <property type="entry name" value="HEAVY METAL TRANSPORTER"/>
    <property type="match status" value="1"/>
</dbReference>
<keyword evidence="3" id="KW-0547">Nucleotide-binding</keyword>
<reference evidence="6 7" key="1">
    <citation type="submission" date="2020-08" db="EMBL/GenBank/DDBJ databases">
        <title>Bridging the membrane lipid divide: bacteria of the FCB group superphylum have the potential to synthesize archaeal ether lipids.</title>
        <authorList>
            <person name="Villanueva L."/>
            <person name="Von Meijenfeldt F.A.B."/>
            <person name="Westbye A.B."/>
            <person name="Yadav S."/>
            <person name="Hopmans E.C."/>
            <person name="Dutilh B.E."/>
            <person name="Sinninghe Damste J.S."/>
        </authorList>
    </citation>
    <scope>NUCLEOTIDE SEQUENCE [LARGE SCALE GENOMIC DNA]</scope>
    <source>
        <strain evidence="6">NIOZ-UU27</strain>
    </source>
</reference>
<dbReference type="InterPro" id="IPR003593">
    <property type="entry name" value="AAA+_ATPase"/>
</dbReference>
<name>A0A8J6MZ91_9DELT</name>
<dbReference type="PROSITE" id="PS00211">
    <property type="entry name" value="ABC_TRANSPORTER_1"/>
    <property type="match status" value="1"/>
</dbReference>
<dbReference type="CDD" id="cd03225">
    <property type="entry name" value="ABC_cobalt_CbiO_domain1"/>
    <property type="match status" value="1"/>
</dbReference>
<protein>
    <submittedName>
        <fullName evidence="6">ABC transporter ATP-binding protein</fullName>
    </submittedName>
</protein>
<dbReference type="Pfam" id="PF00005">
    <property type="entry name" value="ABC_tran"/>
    <property type="match status" value="1"/>
</dbReference>
<gene>
    <name evidence="6" type="ORF">H8E19_06505</name>
</gene>
<sequence>MGENSVIIQLENIVFSYAGSKPVLDDLCFTLEEGTKLGLIGQNGSGKTTMLHIIMGLLKPSSGTIRAFGKPIETKKDFLEVRRKIGFLFQDADDQLFCPTVLEDIAFGPLNLGKSPTEARKMVMETLERLNLKGFEERVTHKLSGGEKKLVALATVLVMEPKALLLDEPTTGLDEDTNIRIITLLNQLDISYVIVSHEYDFLAQTTREIYGIHDGRISYHGDSNTLHSHYHKHAAARTPHHHRALHADVEGACC</sequence>
<keyword evidence="2" id="KW-0813">Transport</keyword>
<dbReference type="GO" id="GO:0042626">
    <property type="term" value="F:ATPase-coupled transmembrane transporter activity"/>
    <property type="evidence" value="ECO:0007669"/>
    <property type="project" value="TreeGrafter"/>
</dbReference>
<evidence type="ECO:0000313" key="7">
    <source>
        <dbReference type="Proteomes" id="UP000650524"/>
    </source>
</evidence>
<evidence type="ECO:0000256" key="3">
    <source>
        <dbReference type="ARBA" id="ARBA00022741"/>
    </source>
</evidence>
<dbReference type="Gene3D" id="3.40.50.300">
    <property type="entry name" value="P-loop containing nucleotide triphosphate hydrolases"/>
    <property type="match status" value="1"/>
</dbReference>
<dbReference type="InterPro" id="IPR050095">
    <property type="entry name" value="ECF_ABC_transporter_ATP-bd"/>
</dbReference>
<dbReference type="InterPro" id="IPR017871">
    <property type="entry name" value="ABC_transporter-like_CS"/>
</dbReference>
<dbReference type="InterPro" id="IPR027417">
    <property type="entry name" value="P-loop_NTPase"/>
</dbReference>
<dbReference type="GO" id="GO:0005524">
    <property type="term" value="F:ATP binding"/>
    <property type="evidence" value="ECO:0007669"/>
    <property type="project" value="UniProtKB-KW"/>
</dbReference>
<evidence type="ECO:0000256" key="4">
    <source>
        <dbReference type="ARBA" id="ARBA00022840"/>
    </source>
</evidence>
<accession>A0A8J6MZ91</accession>
<dbReference type="PROSITE" id="PS50893">
    <property type="entry name" value="ABC_TRANSPORTER_2"/>
    <property type="match status" value="1"/>
</dbReference>
<comment type="caution">
    <text evidence="6">The sequence shown here is derived from an EMBL/GenBank/DDBJ whole genome shotgun (WGS) entry which is preliminary data.</text>
</comment>